<feature type="compositionally biased region" description="Acidic residues" evidence="1">
    <location>
        <begin position="67"/>
        <end position="77"/>
    </location>
</feature>
<evidence type="ECO:0000259" key="2">
    <source>
        <dbReference type="PROSITE" id="PS50878"/>
    </source>
</evidence>
<dbReference type="Gene3D" id="3.30.70.270">
    <property type="match status" value="1"/>
</dbReference>
<name>Q54AV5_DICDI</name>
<dbReference type="AlphaFoldDB" id="Q54AV5"/>
<keyword evidence="4" id="KW-1185">Reference proteome</keyword>
<feature type="compositionally biased region" description="Low complexity" evidence="1">
    <location>
        <begin position="52"/>
        <end position="62"/>
    </location>
</feature>
<feature type="compositionally biased region" description="Low complexity" evidence="1">
    <location>
        <begin position="276"/>
        <end position="309"/>
    </location>
</feature>
<dbReference type="PANTHER" id="PTHR31660:SF76">
    <property type="entry name" value="CORE-BINDING (CB) DOMAIN-CONTAINING PROTEIN-RELATED"/>
    <property type="match status" value="1"/>
</dbReference>
<proteinExistence type="predicted"/>
<evidence type="ECO:0000313" key="4">
    <source>
        <dbReference type="Proteomes" id="UP000002195"/>
    </source>
</evidence>
<dbReference type="Proteomes" id="UP000002195">
    <property type="component" value="Unassembled WGS sequence"/>
</dbReference>
<dbReference type="PANTHER" id="PTHR31660">
    <property type="entry name" value="GAG-POL POLYPROTEIN-LIKE PROTEIN-RELATED"/>
    <property type="match status" value="1"/>
</dbReference>
<feature type="non-terminal residue" evidence="3">
    <location>
        <position position="558"/>
    </location>
</feature>
<dbReference type="InterPro" id="IPR043128">
    <property type="entry name" value="Rev_trsase/Diguanyl_cyclase"/>
</dbReference>
<reference evidence="3 4" key="1">
    <citation type="journal article" date="2005" name="Nature">
        <title>The genome of the social amoeba Dictyostelium discoideum.</title>
        <authorList>
            <consortium name="The Dictyostelium discoideum Sequencing Consortium"/>
            <person name="Eichinger L."/>
            <person name="Pachebat J.A."/>
            <person name="Glockner G."/>
            <person name="Rajandream M.A."/>
            <person name="Sucgang R."/>
            <person name="Berriman M."/>
            <person name="Song J."/>
            <person name="Olsen R."/>
            <person name="Szafranski K."/>
            <person name="Xu Q."/>
            <person name="Tunggal B."/>
            <person name="Kummerfeld S."/>
            <person name="Madera M."/>
            <person name="Konfortov B.A."/>
            <person name="Rivero F."/>
            <person name="Bankier A.T."/>
            <person name="Lehmann R."/>
            <person name="Hamlin N."/>
            <person name="Davies R."/>
            <person name="Gaudet P."/>
            <person name="Fey P."/>
            <person name="Pilcher K."/>
            <person name="Chen G."/>
            <person name="Saunders D."/>
            <person name="Sodergren E."/>
            <person name="Davis P."/>
            <person name="Kerhornou A."/>
            <person name="Nie X."/>
            <person name="Hall N."/>
            <person name="Anjard C."/>
            <person name="Hemphill L."/>
            <person name="Bason N."/>
            <person name="Farbrother P."/>
            <person name="Desany B."/>
            <person name="Just E."/>
            <person name="Morio T."/>
            <person name="Rost R."/>
            <person name="Churcher C."/>
            <person name="Cooper J."/>
            <person name="Haydock S."/>
            <person name="van Driessche N."/>
            <person name="Cronin A."/>
            <person name="Goodhead I."/>
            <person name="Muzny D."/>
            <person name="Mourier T."/>
            <person name="Pain A."/>
            <person name="Lu M."/>
            <person name="Harper D."/>
            <person name="Lindsay R."/>
            <person name="Hauser H."/>
            <person name="James K."/>
            <person name="Quiles M."/>
            <person name="Madan Babu M."/>
            <person name="Saito T."/>
            <person name="Buchrieser C."/>
            <person name="Wardroper A."/>
            <person name="Felder M."/>
            <person name="Thangavelu M."/>
            <person name="Johnson D."/>
            <person name="Knights A."/>
            <person name="Loulseged H."/>
            <person name="Mungall K."/>
            <person name="Oliver K."/>
            <person name="Price C."/>
            <person name="Quail M.A."/>
            <person name="Urushihara H."/>
            <person name="Hernandez J."/>
            <person name="Rabbinowitsch E."/>
            <person name="Steffen D."/>
            <person name="Sanders M."/>
            <person name="Ma J."/>
            <person name="Kohara Y."/>
            <person name="Sharp S."/>
            <person name="Simmonds M."/>
            <person name="Spiegler S."/>
            <person name="Tivey A."/>
            <person name="Sugano S."/>
            <person name="White B."/>
            <person name="Walker D."/>
            <person name="Woodward J."/>
            <person name="Winckler T."/>
            <person name="Tanaka Y."/>
            <person name="Shaulsky G."/>
            <person name="Schleicher M."/>
            <person name="Weinstock G."/>
            <person name="Rosenthal A."/>
            <person name="Cox E.C."/>
            <person name="Chisholm R.L."/>
            <person name="Gibbs R."/>
            <person name="Loomis W.F."/>
            <person name="Platzer M."/>
            <person name="Kay R.R."/>
            <person name="Williams J."/>
            <person name="Dear P.H."/>
            <person name="Noegel A.A."/>
            <person name="Barrell B."/>
            <person name="Kuspa A."/>
        </authorList>
    </citation>
    <scope>NUCLEOTIDE SEQUENCE [LARGE SCALE GENOMIC DNA]</scope>
    <source>
        <strain evidence="3 4">AX4</strain>
    </source>
</reference>
<gene>
    <name evidence="3" type="ORF">DDB_G0294180</name>
</gene>
<dbReference type="EMBL" id="AAFI02000230">
    <property type="protein sequence ID" value="EAL60396.1"/>
    <property type="molecule type" value="Genomic_DNA"/>
</dbReference>
<accession>Q54AV5</accession>
<dbReference type="PaxDb" id="44689-DDB0215083"/>
<dbReference type="InParanoid" id="Q54AV5"/>
<evidence type="ECO:0000313" key="3">
    <source>
        <dbReference type="EMBL" id="EAL60396.1"/>
    </source>
</evidence>
<sequence length="558" mass="62961">MSTTVNNNEASSSSTSASNSAESFDLRMKSMEDQINNLSLAFTRFMKEPMFSSNTNSSSQPSHDNSDTENEQSEDESSNNVDVPTDYQLSDTLLGQYKHMVNNQGLLVEEECILKKDEISELNKVFNFPSNFQVNVAPFGTPEGITVSSNVKNNDTDLLIVEKRINDSLKPLLLMSSMLSSDSSNVDVELISYLTQSAIVLAVNAQASLSRVRRNNIAKEIYGSEVLLPIKIKDTPKMFDETETERVRKLAKSIRKNNEAKQSLLKLNYHSKSNVKKSVNSSGNNTTGNSSNSKSSSGSNGRSNNFNGSPKEQEVNLPVGGRLFHHKQVWKELGLPNFCQEFVNGLKIHLLPNFKPMLNPIPISIPEGPKSDCITKEVQDLLLDDAIEQVLPNRYSKRVFYSNVFTVPKPGTNLHRPVLDLKRLNTYINNQSFKMEGIKNLPSMVKQGYYMVKLDIKKAYLHVLVDPQYRDLFRFVWKGSHYRWKTMPFGLSTAPRIFTMLLRPVLRMLRDIKVSVIAYLDDLLIVGSTKEECLSNFKKTMELLVKLGFKLNLEKSVL</sequence>
<dbReference type="InterPro" id="IPR000477">
    <property type="entry name" value="RT_dom"/>
</dbReference>
<dbReference type="RefSeq" id="XP_628809.1">
    <property type="nucleotide sequence ID" value="XM_628807.1"/>
</dbReference>
<protein>
    <recommendedName>
        <fullName evidence="2">Reverse transcriptase domain-containing protein</fullName>
    </recommendedName>
</protein>
<dbReference type="dictyBase" id="DDB_G0294180"/>
<dbReference type="Gene3D" id="3.10.10.10">
    <property type="entry name" value="HIV Type 1 Reverse Transcriptase, subunit A, domain 1"/>
    <property type="match status" value="1"/>
</dbReference>
<organism evidence="3 4">
    <name type="scientific">Dictyostelium discoideum</name>
    <name type="common">Social amoeba</name>
    <dbReference type="NCBI Taxonomy" id="44689"/>
    <lineage>
        <taxon>Eukaryota</taxon>
        <taxon>Amoebozoa</taxon>
        <taxon>Evosea</taxon>
        <taxon>Eumycetozoa</taxon>
        <taxon>Dictyostelia</taxon>
        <taxon>Dictyosteliales</taxon>
        <taxon>Dictyosteliaceae</taxon>
        <taxon>Dictyostelium</taxon>
    </lineage>
</organism>
<dbReference type="KEGG" id="ddi:DDB_G0294180"/>
<dbReference type="VEuPathDB" id="AmoebaDB:DDB_G0294180"/>
<feature type="domain" description="Reverse transcriptase" evidence="2">
    <location>
        <begin position="388"/>
        <end position="558"/>
    </location>
</feature>
<dbReference type="SUPFAM" id="SSF56672">
    <property type="entry name" value="DNA/RNA polymerases"/>
    <property type="match status" value="1"/>
</dbReference>
<dbReference type="PROSITE" id="PS50878">
    <property type="entry name" value="RT_POL"/>
    <property type="match status" value="1"/>
</dbReference>
<dbReference type="SMR" id="Q54AV5"/>
<feature type="region of interest" description="Disordered" evidence="1">
    <location>
        <begin position="275"/>
        <end position="314"/>
    </location>
</feature>
<feature type="region of interest" description="Disordered" evidence="1">
    <location>
        <begin position="1"/>
        <end position="22"/>
    </location>
</feature>
<dbReference type="eggNOG" id="KOG0017">
    <property type="taxonomic scope" value="Eukaryota"/>
</dbReference>
<dbReference type="FunCoup" id="Q54AV5">
    <property type="interactions" value="10"/>
</dbReference>
<dbReference type="InterPro" id="IPR043502">
    <property type="entry name" value="DNA/RNA_pol_sf"/>
</dbReference>
<dbReference type="GeneID" id="3385473"/>
<dbReference type="CDD" id="cd03714">
    <property type="entry name" value="RT_DIRS1"/>
    <property type="match status" value="1"/>
</dbReference>
<comment type="caution">
    <text evidence="3">The sequence shown here is derived from an EMBL/GenBank/DDBJ whole genome shotgun (WGS) entry which is preliminary data.</text>
</comment>
<evidence type="ECO:0000256" key="1">
    <source>
        <dbReference type="SAM" id="MobiDB-lite"/>
    </source>
</evidence>
<dbReference type="HOGENOM" id="CLU_489684_0_0_1"/>
<feature type="region of interest" description="Disordered" evidence="1">
    <location>
        <begin position="51"/>
        <end position="85"/>
    </location>
</feature>
<dbReference type="Pfam" id="PF00078">
    <property type="entry name" value="RVT_1"/>
    <property type="match status" value="1"/>
</dbReference>